<reference evidence="1" key="1">
    <citation type="submission" date="2018-07" db="EMBL/GenBank/DDBJ databases">
        <authorList>
            <consortium name="GenomeTrakr network: Whole genome sequencing for foodborne pathogen traceback"/>
        </authorList>
    </citation>
    <scope>NUCLEOTIDE SEQUENCE [LARGE SCALE GENOMIC DNA]</scope>
    <source>
        <strain evidence="1">CFSAN034452</strain>
    </source>
</reference>
<sequence>MEQESQGTDLLYDFLYIDTRRASTLITQLYAPGVVSSIKHISSEEESKQKSGGVDVKVANGAFSVEEAINRTQEKLFDASWSLPINLLDKLSESNLIASGITDRKLGNLVLIKGKISFFDISFLQKSIPFMEKLLLSQVPKKPNQKKIKPEDLQLVDGLTLGMVSSLLDIVPDTLQIDFIDDNKNNIWMTIDKRNFTINPDDMVLKYGSKIPGEWYALGLVDALPEASDEDNEDNNEISNPLKDGLKQILSGIKESAGRTNNSYGMTPLILFRKIE</sequence>
<accession>A0A402SQK5</accession>
<comment type="caution">
    <text evidence="1">The sequence shown here is derived from an EMBL/GenBank/DDBJ whole genome shotgun (WGS) entry which is preliminary data.</text>
</comment>
<evidence type="ECO:0000313" key="1">
    <source>
        <dbReference type="EMBL" id="MIT44650.1"/>
    </source>
</evidence>
<dbReference type="Pfam" id="PF19952">
    <property type="entry name" value="DUF6414"/>
    <property type="match status" value="1"/>
</dbReference>
<dbReference type="InterPro" id="IPR045633">
    <property type="entry name" value="DUF6414"/>
</dbReference>
<dbReference type="EMBL" id="RSTW01000010">
    <property type="protein sequence ID" value="MIT44650.1"/>
    <property type="molecule type" value="Genomic_DNA"/>
</dbReference>
<protein>
    <submittedName>
        <fullName evidence="1">Uncharacterized protein</fullName>
    </submittedName>
</protein>
<dbReference type="AlphaFoldDB" id="A0A402SQK5"/>
<dbReference type="Proteomes" id="UP000885418">
    <property type="component" value="Unassembled WGS sequence"/>
</dbReference>
<gene>
    <name evidence="1" type="ORF">ATQ15_14105</name>
</gene>
<proteinExistence type="predicted"/>
<organism evidence="1">
    <name type="scientific">Salmonella enterica</name>
    <name type="common">Salmonella choleraesuis</name>
    <dbReference type="NCBI Taxonomy" id="28901"/>
    <lineage>
        <taxon>Bacteria</taxon>
        <taxon>Pseudomonadati</taxon>
        <taxon>Pseudomonadota</taxon>
        <taxon>Gammaproteobacteria</taxon>
        <taxon>Enterobacterales</taxon>
        <taxon>Enterobacteriaceae</taxon>
        <taxon>Salmonella</taxon>
    </lineage>
</organism>
<name>A0A402SQK5_SALER</name>